<evidence type="ECO:0008006" key="3">
    <source>
        <dbReference type="Google" id="ProtNLM"/>
    </source>
</evidence>
<dbReference type="PRINTS" id="PR00419">
    <property type="entry name" value="ADXRDTASE"/>
</dbReference>
<gene>
    <name evidence="1" type="ORF">PTSG_05529</name>
</gene>
<dbReference type="Proteomes" id="UP000007799">
    <property type="component" value="Unassembled WGS sequence"/>
</dbReference>
<dbReference type="KEGG" id="sre:PTSG_05529"/>
<dbReference type="RefSeq" id="XP_004993398.1">
    <property type="nucleotide sequence ID" value="XM_004993341.1"/>
</dbReference>
<dbReference type="AlphaFoldDB" id="F2UBG9"/>
<proteinExistence type="predicted"/>
<reference evidence="1" key="1">
    <citation type="submission" date="2009-08" db="EMBL/GenBank/DDBJ databases">
        <title>Annotation of Salpingoeca rosetta.</title>
        <authorList>
            <consortium name="The Broad Institute Genome Sequencing Platform"/>
            <person name="Russ C."/>
            <person name="Cuomo C."/>
            <person name="Burger G."/>
            <person name="Gray M.W."/>
            <person name="Holland P.W.H."/>
            <person name="King N."/>
            <person name="Lang F.B.F."/>
            <person name="Roger A.J."/>
            <person name="Ruiz-Trillo I."/>
            <person name="Young S.K."/>
            <person name="Zeng Q."/>
            <person name="Gargeya S."/>
            <person name="Alvarado L."/>
            <person name="Berlin A."/>
            <person name="Chapman S.B."/>
            <person name="Chen Z."/>
            <person name="Freedman E."/>
            <person name="Gellesch M."/>
            <person name="Goldberg J."/>
            <person name="Griggs A."/>
            <person name="Gujja S."/>
            <person name="Heilman E."/>
            <person name="Heiman D."/>
            <person name="Howarth C."/>
            <person name="Mehta T."/>
            <person name="Neiman D."/>
            <person name="Pearson M."/>
            <person name="Roberts A."/>
            <person name="Saif S."/>
            <person name="Shea T."/>
            <person name="Shenoy N."/>
            <person name="Sisk P."/>
            <person name="Stolte C."/>
            <person name="Sykes S."/>
            <person name="White J."/>
            <person name="Yandava C."/>
            <person name="Haas B."/>
            <person name="Nusbaum C."/>
            <person name="Birren B."/>
        </authorList>
    </citation>
    <scope>NUCLEOTIDE SEQUENCE [LARGE SCALE GENOMIC DNA]</scope>
    <source>
        <strain evidence="1">ATCC 50818</strain>
    </source>
</reference>
<dbReference type="OMA" id="VVPWMMF"/>
<dbReference type="GO" id="GO:0016491">
    <property type="term" value="F:oxidoreductase activity"/>
    <property type="evidence" value="ECO:0007669"/>
    <property type="project" value="TreeGrafter"/>
</dbReference>
<dbReference type="Pfam" id="PF13450">
    <property type="entry name" value="NAD_binding_8"/>
    <property type="match status" value="1"/>
</dbReference>
<keyword evidence="2" id="KW-1185">Reference proteome</keyword>
<protein>
    <recommendedName>
        <fullName evidence="3">Amine oxidase domain-containing protein</fullName>
    </recommendedName>
</protein>
<dbReference type="PANTHER" id="PTHR42923">
    <property type="entry name" value="PROTOPORPHYRINOGEN OXIDASE"/>
    <property type="match status" value="1"/>
</dbReference>
<organism evidence="2">
    <name type="scientific">Salpingoeca rosetta (strain ATCC 50818 / BSB-021)</name>
    <dbReference type="NCBI Taxonomy" id="946362"/>
    <lineage>
        <taxon>Eukaryota</taxon>
        <taxon>Choanoflagellata</taxon>
        <taxon>Craspedida</taxon>
        <taxon>Salpingoecidae</taxon>
        <taxon>Salpingoeca</taxon>
    </lineage>
</organism>
<dbReference type="InterPro" id="IPR050464">
    <property type="entry name" value="Zeta_carotene_desat/Oxidored"/>
</dbReference>
<dbReference type="SUPFAM" id="SSF51905">
    <property type="entry name" value="FAD/NAD(P)-binding domain"/>
    <property type="match status" value="1"/>
</dbReference>
<sequence length="483" mass="55861">MGDGTVTGEHASPLAAKKVLVIGAGAAGLACAWSLARFPDKFEVHVWEKEAQAGGVCTSEDVGNGDWINDGVQGAAPSYRNTFLFHDQFGFKHEPVHMKVAFGKGPTAWNNVAPTPLIHEHQREIERFGRVLKHIMRLKFIYAFIPIRRVLALHRFSKSFRDHLVFPLTALFFGTGNQTPRVSSVVVASVFLDPDVRLFDYDPERLLSQQPDFYAFKKLSDVYGTIAGGIGAHMHYNRPIAQIRRRNNKVHATDGAGVEEVFDEVVFSCNAEAALKSLQRPRFWERFVLGHVRYFNDVTVTHEDEAYMRRHYEFDNERGDMYFIRTDPDNSEVLEMSFNLSNYQGQLRGSGRNVYQTIFLNDEIRQRWTKPDIAEDKVLMEKWWRQMSHTWRHFLFVVPWVRFMQGRKHTWYCGAYTLFNTHELAIVSGLAVAQRLGADYPFDHDQLAATQFDKLMQISHGVNRHKRSWWRCFSRRRRRTSSP</sequence>
<accession>F2UBG9</accession>
<dbReference type="STRING" id="946362.F2UBG9"/>
<dbReference type="OrthoDB" id="2019015at2759"/>
<dbReference type="Gene3D" id="3.50.50.60">
    <property type="entry name" value="FAD/NAD(P)-binding domain"/>
    <property type="match status" value="1"/>
</dbReference>
<dbReference type="PANTHER" id="PTHR42923:SF20">
    <property type="entry name" value="FLAVIN-CONTAINING AMINE OXIDASEDEHYDROGENASE"/>
    <property type="match status" value="1"/>
</dbReference>
<evidence type="ECO:0000313" key="2">
    <source>
        <dbReference type="Proteomes" id="UP000007799"/>
    </source>
</evidence>
<dbReference type="EMBL" id="GL832967">
    <property type="protein sequence ID" value="EGD73835.1"/>
    <property type="molecule type" value="Genomic_DNA"/>
</dbReference>
<dbReference type="eggNOG" id="ENOG502QPN7">
    <property type="taxonomic scope" value="Eukaryota"/>
</dbReference>
<name>F2UBG9_SALR5</name>
<dbReference type="GeneID" id="16073975"/>
<dbReference type="InterPro" id="IPR036188">
    <property type="entry name" value="FAD/NAD-bd_sf"/>
</dbReference>
<dbReference type="InParanoid" id="F2UBG9"/>
<evidence type="ECO:0000313" key="1">
    <source>
        <dbReference type="EMBL" id="EGD73835.1"/>
    </source>
</evidence>
<dbReference type="Gene3D" id="3.30.70.1990">
    <property type="match status" value="1"/>
</dbReference>
<dbReference type="Gene3D" id="1.10.405.20">
    <property type="match status" value="1"/>
</dbReference>